<dbReference type="InterPro" id="IPR049083">
    <property type="entry name" value="TACO1_YebC_N"/>
</dbReference>
<evidence type="ECO:0000313" key="9">
    <source>
        <dbReference type="EMBL" id="OGD65143.1"/>
    </source>
</evidence>
<keyword evidence="4 6" id="KW-0238">DNA-binding</keyword>
<dbReference type="Gene3D" id="1.10.10.200">
    <property type="match status" value="1"/>
</dbReference>
<accession>A0A1F5ECR7</accession>
<evidence type="ECO:0000313" key="10">
    <source>
        <dbReference type="Proteomes" id="UP000177481"/>
    </source>
</evidence>
<keyword evidence="3 6" id="KW-0805">Transcription regulation</keyword>
<dbReference type="GO" id="GO:0003677">
    <property type="term" value="F:DNA binding"/>
    <property type="evidence" value="ECO:0007669"/>
    <property type="project" value="UniProtKB-UniRule"/>
</dbReference>
<sequence length="242" mass="26092">MSGHSKWSTIKHQKGAADQKRGAIFSKLANAVSLAARGGADPDMNFQLRIAIDKARAANMPKDNIERAIERATGAGAGFLEEVTFEAYGPGGTAFLIETASDNRNRTVGDIRSTLNKFDGKLAESGSVAYLFTKRGQIVLEDVDAETAELSAIDAGAEDVEAVDRTVFVYTDPKELEQVRHKLAAAGFSSEHVNLEFHPSANIPITDEKTAEKIIKLATALDDLDDVARVSSNFELPDNLVE</sequence>
<dbReference type="PANTHER" id="PTHR12532">
    <property type="entry name" value="TRANSLATIONAL ACTIVATOR OF CYTOCHROME C OXIDASE 1"/>
    <property type="match status" value="1"/>
</dbReference>
<dbReference type="NCBIfam" id="NF001030">
    <property type="entry name" value="PRK00110.1"/>
    <property type="match status" value="1"/>
</dbReference>
<dbReference type="InterPro" id="IPR017856">
    <property type="entry name" value="Integrase-like_N"/>
</dbReference>
<feature type="domain" description="TACO1/YebC-like second and third" evidence="7">
    <location>
        <begin position="80"/>
        <end position="234"/>
    </location>
</feature>
<dbReference type="Proteomes" id="UP000177481">
    <property type="component" value="Unassembled WGS sequence"/>
</dbReference>
<evidence type="ECO:0000256" key="4">
    <source>
        <dbReference type="ARBA" id="ARBA00023125"/>
    </source>
</evidence>
<dbReference type="STRING" id="1797471.A3A71_03620"/>
<dbReference type="PANTHER" id="PTHR12532:SF6">
    <property type="entry name" value="TRANSCRIPTIONAL REGULATORY PROTEIN YEBC-RELATED"/>
    <property type="match status" value="1"/>
</dbReference>
<dbReference type="FunFam" id="1.10.10.200:FF:000002">
    <property type="entry name" value="Probable transcriptional regulatory protein CLM62_37755"/>
    <property type="match status" value="1"/>
</dbReference>
<dbReference type="Gene3D" id="3.30.70.980">
    <property type="match status" value="2"/>
</dbReference>
<protein>
    <recommendedName>
        <fullName evidence="6">Probable transcriptional regulatory protein A3A71_03620</fullName>
    </recommendedName>
</protein>
<reference evidence="9 10" key="1">
    <citation type="journal article" date="2016" name="Nat. Commun.">
        <title>Thousands of microbial genomes shed light on interconnected biogeochemical processes in an aquifer system.</title>
        <authorList>
            <person name="Anantharaman K."/>
            <person name="Brown C.T."/>
            <person name="Hug L.A."/>
            <person name="Sharon I."/>
            <person name="Castelle C.J."/>
            <person name="Probst A.J."/>
            <person name="Thomas B.C."/>
            <person name="Singh A."/>
            <person name="Wilkins M.J."/>
            <person name="Karaoz U."/>
            <person name="Brodie E.L."/>
            <person name="Williams K.H."/>
            <person name="Hubbard S.S."/>
            <person name="Banfield J.F."/>
        </authorList>
    </citation>
    <scope>NUCLEOTIDE SEQUENCE [LARGE SCALE GENOMIC DNA]</scope>
</reference>
<evidence type="ECO:0000256" key="2">
    <source>
        <dbReference type="ARBA" id="ARBA00022490"/>
    </source>
</evidence>
<comment type="subcellular location">
    <subcellularLocation>
        <location evidence="6">Cytoplasm</location>
    </subcellularLocation>
</comment>
<keyword evidence="5 6" id="KW-0804">Transcription</keyword>
<dbReference type="Pfam" id="PF20772">
    <property type="entry name" value="TACO1_YebC_N"/>
    <property type="match status" value="1"/>
</dbReference>
<dbReference type="InterPro" id="IPR026564">
    <property type="entry name" value="Transcrip_reg_TACO1-like_dom3"/>
</dbReference>
<keyword evidence="2 6" id="KW-0963">Cytoplasm</keyword>
<name>A0A1F5ECR7_9BACT</name>
<dbReference type="GO" id="GO:0005829">
    <property type="term" value="C:cytosol"/>
    <property type="evidence" value="ECO:0007669"/>
    <property type="project" value="TreeGrafter"/>
</dbReference>
<evidence type="ECO:0000256" key="5">
    <source>
        <dbReference type="ARBA" id="ARBA00023163"/>
    </source>
</evidence>
<comment type="caution">
    <text evidence="9">The sequence shown here is derived from an EMBL/GenBank/DDBJ whole genome shotgun (WGS) entry which is preliminary data.</text>
</comment>
<evidence type="ECO:0000256" key="3">
    <source>
        <dbReference type="ARBA" id="ARBA00023015"/>
    </source>
</evidence>
<evidence type="ECO:0000256" key="6">
    <source>
        <dbReference type="HAMAP-Rule" id="MF_00693"/>
    </source>
</evidence>
<proteinExistence type="inferred from homology"/>
<dbReference type="InterPro" id="IPR002876">
    <property type="entry name" value="Transcrip_reg_TACO1-like"/>
</dbReference>
<dbReference type="HAMAP" id="MF_00693">
    <property type="entry name" value="Transcrip_reg_TACO1"/>
    <property type="match status" value="1"/>
</dbReference>
<evidence type="ECO:0000259" key="8">
    <source>
        <dbReference type="Pfam" id="PF20772"/>
    </source>
</evidence>
<evidence type="ECO:0000256" key="1">
    <source>
        <dbReference type="ARBA" id="ARBA00008724"/>
    </source>
</evidence>
<dbReference type="InterPro" id="IPR048300">
    <property type="entry name" value="TACO1_YebC-like_2nd/3rd_dom"/>
</dbReference>
<dbReference type="GO" id="GO:0006355">
    <property type="term" value="P:regulation of DNA-templated transcription"/>
    <property type="evidence" value="ECO:0007669"/>
    <property type="project" value="UniProtKB-UniRule"/>
</dbReference>
<dbReference type="SUPFAM" id="SSF75625">
    <property type="entry name" value="YebC-like"/>
    <property type="match status" value="1"/>
</dbReference>
<dbReference type="EMBL" id="MEZX01000001">
    <property type="protein sequence ID" value="OGD65143.1"/>
    <property type="molecule type" value="Genomic_DNA"/>
</dbReference>
<feature type="domain" description="TACO1/YebC-like N-terminal" evidence="8">
    <location>
        <begin position="5"/>
        <end position="74"/>
    </location>
</feature>
<dbReference type="NCBIfam" id="TIGR01033">
    <property type="entry name" value="YebC/PmpR family DNA-binding transcriptional regulator"/>
    <property type="match status" value="1"/>
</dbReference>
<dbReference type="NCBIfam" id="NF009044">
    <property type="entry name" value="PRK12378.1"/>
    <property type="match status" value="1"/>
</dbReference>
<organism evidence="9 10">
    <name type="scientific">Candidatus Berkelbacteria bacterium RIFCSPLOWO2_01_FULL_50_28</name>
    <dbReference type="NCBI Taxonomy" id="1797471"/>
    <lineage>
        <taxon>Bacteria</taxon>
        <taxon>Candidatus Berkelbacteria</taxon>
    </lineage>
</organism>
<gene>
    <name evidence="9" type="ORF">A3A71_03620</name>
</gene>
<comment type="similarity">
    <text evidence="1 6">Belongs to the TACO1 family.</text>
</comment>
<dbReference type="Pfam" id="PF01709">
    <property type="entry name" value="Transcrip_reg"/>
    <property type="match status" value="1"/>
</dbReference>
<dbReference type="InterPro" id="IPR029072">
    <property type="entry name" value="YebC-like"/>
</dbReference>
<evidence type="ECO:0000259" key="7">
    <source>
        <dbReference type="Pfam" id="PF01709"/>
    </source>
</evidence>
<dbReference type="AlphaFoldDB" id="A0A1F5ECR7"/>